<dbReference type="PROSITE" id="PS51257">
    <property type="entry name" value="PROKAR_LIPOPROTEIN"/>
    <property type="match status" value="1"/>
</dbReference>
<evidence type="ECO:0000313" key="1">
    <source>
        <dbReference type="EMBL" id="WGK95117.1"/>
    </source>
</evidence>
<accession>A0ABY8N649</accession>
<dbReference type="Proteomes" id="UP001232117">
    <property type="component" value="Chromosome"/>
</dbReference>
<sequence>MKTFNKKQSYLRFFGILITIAFTILSCAKDDFFNDRVPDYSESIIQSFKVGNQYAEINHTLGTITMTLPSGTDLTKVIPEIRMPETATVSPTSGSTIDFSKGPVVFQVKSTNGANRKYTVSIAAYGDPKILSFSIGDKLGVIDETNRTISVEIGSQDGNLNNLAPTFVIAKGTTVDISSGVARDFTTPKVYTITSNNGYTARQYTVNVTQIEAPAISSFTINGVAGIIDNANNTILVVLPPGTNKTALSPVITAPSGQTINPASNATKDFTQVVNYTVTNKENLTKTYAVTVQLIAPTKYAFLGLENDVNSLIDDDAKAAATWMQSHYGANFKYIKIANITAQNIADVKVAMLYYLTPAENQGFSSTNTNVATMLPIGLRPGGAQAEVLKSWVKAGGDMLIAGDPNPFIFSLGRVPANFGDARAPGNYVYSEFGCSSASGCVDTGKPSDDIWGLGMRDANNSGNRRTHPIFNGLTFTNGEYLSLQNSATREVRLIWWQHFDGIINPSCCGQDAATKFENVMQATKFGTLRHIGDSFGYGAVEFKRTDLTNSANFDSNIPTNFKGHVFTIANTIVGYEWDSNGTTNSYQNNIKVFTQNILDYLYSLNND</sequence>
<proteinExistence type="predicted"/>
<gene>
    <name evidence="1" type="ORF">MG292_02495</name>
</gene>
<protein>
    <submittedName>
        <fullName evidence="1">DUF4960 domain-containing protein</fullName>
    </submittedName>
</protein>
<evidence type="ECO:0000313" key="2">
    <source>
        <dbReference type="Proteomes" id="UP001232117"/>
    </source>
</evidence>
<dbReference type="EMBL" id="CP092332">
    <property type="protein sequence ID" value="WGK95117.1"/>
    <property type="molecule type" value="Genomic_DNA"/>
</dbReference>
<name>A0ABY8N649_9FLAO</name>
<reference evidence="1 2" key="2">
    <citation type="submission" date="2023-06" db="EMBL/GenBank/DDBJ databases">
        <title>Complete Genome Sequence of Flavobacterium keumense K3R-10.</title>
        <authorList>
            <person name="Jeong H."/>
            <person name="Jhang S.Y."/>
            <person name="Kim J.N."/>
        </authorList>
    </citation>
    <scope>NUCLEOTIDE SEQUENCE [LARGE SCALE GENOMIC DNA]</scope>
    <source>
        <strain evidence="1 2">K3R-10</strain>
    </source>
</reference>
<organism evidence="1 2">
    <name type="scientific">Flavobacterium keumense</name>
    <dbReference type="NCBI Taxonomy" id="1306518"/>
    <lineage>
        <taxon>Bacteria</taxon>
        <taxon>Pseudomonadati</taxon>
        <taxon>Bacteroidota</taxon>
        <taxon>Flavobacteriia</taxon>
        <taxon>Flavobacteriales</taxon>
        <taxon>Flavobacteriaceae</taxon>
        <taxon>Flavobacterium</taxon>
    </lineage>
</organism>
<reference evidence="1 2" key="1">
    <citation type="submission" date="2022-02" db="EMBL/GenBank/DDBJ databases">
        <authorList>
            <person name="Cha I.-T."/>
            <person name="Lee K.-E."/>
            <person name="Park S.-J."/>
        </authorList>
    </citation>
    <scope>NUCLEOTIDE SEQUENCE [LARGE SCALE GENOMIC DNA]</scope>
    <source>
        <strain evidence="1 2">K3R-10</strain>
    </source>
</reference>
<dbReference type="RefSeq" id="WP_264534269.1">
    <property type="nucleotide sequence ID" value="NZ_CP092332.1"/>
</dbReference>
<dbReference type="Gene3D" id="2.60.40.2340">
    <property type="match status" value="3"/>
</dbReference>
<keyword evidence="2" id="KW-1185">Reference proteome</keyword>